<protein>
    <submittedName>
        <fullName evidence="5">Polyphosphate kinase</fullName>
    </submittedName>
</protein>
<dbReference type="RefSeq" id="WP_379954113.1">
    <property type="nucleotide sequence ID" value="NZ_JAUYVI010000001.1"/>
</dbReference>
<dbReference type="GO" id="GO:0016301">
    <property type="term" value="F:kinase activity"/>
    <property type="evidence" value="ECO:0007669"/>
    <property type="project" value="UniProtKB-KW"/>
</dbReference>
<comment type="similarity">
    <text evidence="1">Belongs to the polyphosphate kinase 2 (PPK2) family. Class I subfamily.</text>
</comment>
<keyword evidence="6" id="KW-1185">Reference proteome</keyword>
<evidence type="ECO:0000313" key="5">
    <source>
        <dbReference type="EMBL" id="MDQ7246719.1"/>
    </source>
</evidence>
<organism evidence="5 6">
    <name type="scientific">Dongia sedimenti</name>
    <dbReference type="NCBI Taxonomy" id="3064282"/>
    <lineage>
        <taxon>Bacteria</taxon>
        <taxon>Pseudomonadati</taxon>
        <taxon>Pseudomonadota</taxon>
        <taxon>Alphaproteobacteria</taxon>
        <taxon>Rhodospirillales</taxon>
        <taxon>Dongiaceae</taxon>
        <taxon>Dongia</taxon>
    </lineage>
</organism>
<dbReference type="SUPFAM" id="SSF52540">
    <property type="entry name" value="P-loop containing nucleoside triphosphate hydrolases"/>
    <property type="match status" value="1"/>
</dbReference>
<accession>A0ABU0YG85</accession>
<dbReference type="Pfam" id="PF03976">
    <property type="entry name" value="PPK2"/>
    <property type="match status" value="1"/>
</dbReference>
<dbReference type="EMBL" id="JAUYVI010000001">
    <property type="protein sequence ID" value="MDQ7246719.1"/>
    <property type="molecule type" value="Genomic_DNA"/>
</dbReference>
<evidence type="ECO:0000256" key="1">
    <source>
        <dbReference type="ARBA" id="ARBA00009924"/>
    </source>
</evidence>
<keyword evidence="3 5" id="KW-0418">Kinase</keyword>
<keyword evidence="2" id="KW-0808">Transferase</keyword>
<comment type="caution">
    <text evidence="5">The sequence shown here is derived from an EMBL/GenBank/DDBJ whole genome shotgun (WGS) entry which is preliminary data.</text>
</comment>
<dbReference type="InterPro" id="IPR027417">
    <property type="entry name" value="P-loop_NTPase"/>
</dbReference>
<dbReference type="Proteomes" id="UP001230156">
    <property type="component" value="Unassembled WGS sequence"/>
</dbReference>
<evidence type="ECO:0000313" key="6">
    <source>
        <dbReference type="Proteomes" id="UP001230156"/>
    </source>
</evidence>
<gene>
    <name evidence="5" type="ORF">Q8A70_03540</name>
</gene>
<dbReference type="PANTHER" id="PTHR34383:SF3">
    <property type="entry name" value="POLYPHOSPHATE:AMP PHOSPHOTRANSFERASE"/>
    <property type="match status" value="1"/>
</dbReference>
<reference evidence="6" key="1">
    <citation type="submission" date="2023-08" db="EMBL/GenBank/DDBJ databases">
        <title>Rhodospirillaceae gen. nov., a novel taxon isolated from the Yangtze River Yuezi River estuary sludge.</title>
        <authorList>
            <person name="Ruan L."/>
        </authorList>
    </citation>
    <scope>NUCLEOTIDE SEQUENCE [LARGE SCALE GENOMIC DNA]</scope>
    <source>
        <strain evidence="6">R-7</strain>
    </source>
</reference>
<evidence type="ECO:0000256" key="2">
    <source>
        <dbReference type="ARBA" id="ARBA00022679"/>
    </source>
</evidence>
<evidence type="ECO:0000256" key="3">
    <source>
        <dbReference type="ARBA" id="ARBA00022777"/>
    </source>
</evidence>
<dbReference type="Gene3D" id="3.40.50.300">
    <property type="entry name" value="P-loop containing nucleotide triphosphate hydrolases"/>
    <property type="match status" value="1"/>
</dbReference>
<dbReference type="InterPro" id="IPR016898">
    <property type="entry name" value="Polyphosphate_phosphotransfera"/>
</dbReference>
<name>A0ABU0YG85_9PROT</name>
<dbReference type="InterPro" id="IPR022488">
    <property type="entry name" value="PPK2-related"/>
</dbReference>
<proteinExistence type="inferred from homology"/>
<sequence length="273" mass="32225">MAQKIRLSKLKRLPKIDFDIYDARLTELQHRLERVQHAHLFTGDRGVIAFEGMDAAGKGGAIRRISWALDPRSLKVWPIGAPDEIEKKQHYLQRFWSRMPARGQLAIFDRSWYGRVLVERVEGFAKPDEWKRAYKEINEFERQLTDSGTRVIKIFLHISKDEQLRRFEERLRNPLKRWKLSYEDFRNRDKWDQYVEAIEDMFDKTSTKYAPWHAVQGDNKPAARLETIKLIVEALSRGIEIGEPPIDPKVLKVARQELGKIPLVERRGKPRKD</sequence>
<dbReference type="PIRSF" id="PIRSF028756">
    <property type="entry name" value="PPK2_prd"/>
    <property type="match status" value="1"/>
</dbReference>
<feature type="domain" description="Polyphosphate kinase-2-related" evidence="4">
    <location>
        <begin position="17"/>
        <end position="236"/>
    </location>
</feature>
<evidence type="ECO:0000259" key="4">
    <source>
        <dbReference type="Pfam" id="PF03976"/>
    </source>
</evidence>
<dbReference type="PANTHER" id="PTHR34383">
    <property type="entry name" value="POLYPHOSPHATE:AMP PHOSPHOTRANSFERASE-RELATED"/>
    <property type="match status" value="1"/>
</dbReference>